<dbReference type="Proteomes" id="UP000654075">
    <property type="component" value="Unassembled WGS sequence"/>
</dbReference>
<protein>
    <recommendedName>
        <fullName evidence="1">BTB domain-containing protein</fullName>
    </recommendedName>
</protein>
<proteinExistence type="predicted"/>
<dbReference type="Gene3D" id="3.30.710.10">
    <property type="entry name" value="Potassium Channel Kv1.1, Chain A"/>
    <property type="match status" value="1"/>
</dbReference>
<reference evidence="2" key="1">
    <citation type="submission" date="2021-02" db="EMBL/GenBank/DDBJ databases">
        <authorList>
            <person name="Dougan E. K."/>
            <person name="Rhodes N."/>
            <person name="Thang M."/>
            <person name="Chan C."/>
        </authorList>
    </citation>
    <scope>NUCLEOTIDE SEQUENCE</scope>
</reference>
<dbReference type="InterPro" id="IPR000210">
    <property type="entry name" value="BTB/POZ_dom"/>
</dbReference>
<evidence type="ECO:0000313" key="2">
    <source>
        <dbReference type="EMBL" id="CAE8626668.1"/>
    </source>
</evidence>
<dbReference type="Pfam" id="PF00651">
    <property type="entry name" value="BTB"/>
    <property type="match status" value="1"/>
</dbReference>
<dbReference type="PROSITE" id="PS50097">
    <property type="entry name" value="BTB"/>
    <property type="match status" value="1"/>
</dbReference>
<organism evidence="2 3">
    <name type="scientific">Polarella glacialis</name>
    <name type="common">Dinoflagellate</name>
    <dbReference type="NCBI Taxonomy" id="89957"/>
    <lineage>
        <taxon>Eukaryota</taxon>
        <taxon>Sar</taxon>
        <taxon>Alveolata</taxon>
        <taxon>Dinophyceae</taxon>
        <taxon>Suessiales</taxon>
        <taxon>Suessiaceae</taxon>
        <taxon>Polarella</taxon>
    </lineage>
</organism>
<feature type="domain" description="BTB" evidence="1">
    <location>
        <begin position="21"/>
        <end position="74"/>
    </location>
</feature>
<sequence length="74" mass="8329">RADPNQMPEAKRAKLTSAIEGDLDVIVEGKKFRVHSLILRLASPVFDKMLTTDMNESRRGEITLPDTGCTIFPW</sequence>
<evidence type="ECO:0000313" key="3">
    <source>
        <dbReference type="Proteomes" id="UP000654075"/>
    </source>
</evidence>
<dbReference type="InterPro" id="IPR011333">
    <property type="entry name" value="SKP1/BTB/POZ_sf"/>
</dbReference>
<accession>A0A813GNK5</accession>
<comment type="caution">
    <text evidence="2">The sequence shown here is derived from an EMBL/GenBank/DDBJ whole genome shotgun (WGS) entry which is preliminary data.</text>
</comment>
<dbReference type="AlphaFoldDB" id="A0A813GNK5"/>
<keyword evidence="3" id="KW-1185">Reference proteome</keyword>
<dbReference type="SUPFAM" id="SSF54695">
    <property type="entry name" value="POZ domain"/>
    <property type="match status" value="1"/>
</dbReference>
<name>A0A813GNK5_POLGL</name>
<feature type="non-terminal residue" evidence="2">
    <location>
        <position position="1"/>
    </location>
</feature>
<dbReference type="CDD" id="cd18186">
    <property type="entry name" value="BTB_POZ_ZBTB_KLHL-like"/>
    <property type="match status" value="1"/>
</dbReference>
<dbReference type="EMBL" id="CAJNNV010029005">
    <property type="protein sequence ID" value="CAE8626668.1"/>
    <property type="molecule type" value="Genomic_DNA"/>
</dbReference>
<gene>
    <name evidence="2" type="ORF">PGLA1383_LOCUS43575</name>
</gene>
<evidence type="ECO:0000259" key="1">
    <source>
        <dbReference type="PROSITE" id="PS50097"/>
    </source>
</evidence>
<dbReference type="OrthoDB" id="5275938at2759"/>